<gene>
    <name evidence="2" type="ORF">KI809_14140</name>
</gene>
<dbReference type="SUPFAM" id="SSF46785">
    <property type="entry name" value="Winged helix' DNA-binding domain"/>
    <property type="match status" value="1"/>
</dbReference>
<organism evidence="2 3">
    <name type="scientific">Geoanaerobacter pelophilus</name>
    <dbReference type="NCBI Taxonomy" id="60036"/>
    <lineage>
        <taxon>Bacteria</taxon>
        <taxon>Pseudomonadati</taxon>
        <taxon>Thermodesulfobacteriota</taxon>
        <taxon>Desulfuromonadia</taxon>
        <taxon>Geobacterales</taxon>
        <taxon>Geobacteraceae</taxon>
        <taxon>Geoanaerobacter</taxon>
    </lineage>
</organism>
<keyword evidence="3" id="KW-1185">Reference proteome</keyword>
<dbReference type="RefSeq" id="WP_214172206.1">
    <property type="nucleotide sequence ID" value="NZ_JAHCVJ010000005.1"/>
</dbReference>
<protein>
    <submittedName>
        <fullName evidence="2">RrF2 family transcriptional regulator</fullName>
    </submittedName>
</protein>
<proteinExistence type="predicted"/>
<dbReference type="NCBIfam" id="TIGR00738">
    <property type="entry name" value="rrf2_super"/>
    <property type="match status" value="1"/>
</dbReference>
<evidence type="ECO:0000313" key="3">
    <source>
        <dbReference type="Proteomes" id="UP000811899"/>
    </source>
</evidence>
<accession>A0AAW4L3X7</accession>
<dbReference type="InterPro" id="IPR000944">
    <property type="entry name" value="Tscrpt_reg_Rrf2"/>
</dbReference>
<dbReference type="GO" id="GO:0003677">
    <property type="term" value="F:DNA binding"/>
    <property type="evidence" value="ECO:0007669"/>
    <property type="project" value="UniProtKB-KW"/>
</dbReference>
<name>A0AAW4L3X7_9BACT</name>
<dbReference type="PROSITE" id="PS51197">
    <property type="entry name" value="HTH_RRF2_2"/>
    <property type="match status" value="1"/>
</dbReference>
<dbReference type="PROSITE" id="PS01332">
    <property type="entry name" value="HTH_RRF2_1"/>
    <property type="match status" value="1"/>
</dbReference>
<dbReference type="Gene3D" id="1.10.10.10">
    <property type="entry name" value="Winged helix-like DNA-binding domain superfamily/Winged helix DNA-binding domain"/>
    <property type="match status" value="1"/>
</dbReference>
<dbReference type="AlphaFoldDB" id="A0AAW4L3X7"/>
<dbReference type="EMBL" id="JAHCVJ010000005">
    <property type="protein sequence ID" value="MBT0665444.1"/>
    <property type="molecule type" value="Genomic_DNA"/>
</dbReference>
<dbReference type="Proteomes" id="UP000811899">
    <property type="component" value="Unassembled WGS sequence"/>
</dbReference>
<dbReference type="PANTHER" id="PTHR33221:SF5">
    <property type="entry name" value="HTH-TYPE TRANSCRIPTIONAL REGULATOR ISCR"/>
    <property type="match status" value="1"/>
</dbReference>
<dbReference type="InterPro" id="IPR036388">
    <property type="entry name" value="WH-like_DNA-bd_sf"/>
</dbReference>
<dbReference type="InterPro" id="IPR036390">
    <property type="entry name" value="WH_DNA-bd_sf"/>
</dbReference>
<dbReference type="InterPro" id="IPR030489">
    <property type="entry name" value="TR_Rrf2-type_CS"/>
</dbReference>
<dbReference type="PANTHER" id="PTHR33221">
    <property type="entry name" value="WINGED HELIX-TURN-HELIX TRANSCRIPTIONAL REGULATOR, RRF2 FAMILY"/>
    <property type="match status" value="1"/>
</dbReference>
<dbReference type="GO" id="GO:0003700">
    <property type="term" value="F:DNA-binding transcription factor activity"/>
    <property type="evidence" value="ECO:0007669"/>
    <property type="project" value="TreeGrafter"/>
</dbReference>
<dbReference type="GO" id="GO:0005829">
    <property type="term" value="C:cytosol"/>
    <property type="evidence" value="ECO:0007669"/>
    <property type="project" value="TreeGrafter"/>
</dbReference>
<comment type="caution">
    <text evidence="2">The sequence shown here is derived from an EMBL/GenBank/DDBJ whole genome shotgun (WGS) entry which is preliminary data.</text>
</comment>
<sequence>MRLSTKSRYGLRALFDIAYHAANRPVQIQDIARRQEISPRYLEQIFQNLKRAGLLKSKRGPQGGYLIAKPLKDVTVKDIVKATEGDLLLVDCSPGKRKRKKSACSFDGTCVTQTVWTEASSRLESLFSEISLAVLCERGEAMGLLQEDLSTTVKPRRKTANV</sequence>
<keyword evidence="1" id="KW-0238">DNA-binding</keyword>
<reference evidence="2 3" key="1">
    <citation type="submission" date="2021-05" db="EMBL/GenBank/DDBJ databases">
        <title>The draft genome of Geobacter pelophilus DSM 12255.</title>
        <authorList>
            <person name="Xu Z."/>
            <person name="Masuda Y."/>
            <person name="Itoh H."/>
            <person name="Senoo K."/>
        </authorList>
    </citation>
    <scope>NUCLEOTIDE SEQUENCE [LARGE SCALE GENOMIC DNA]</scope>
    <source>
        <strain evidence="2 3">DSM 12255</strain>
    </source>
</reference>
<evidence type="ECO:0000256" key="1">
    <source>
        <dbReference type="ARBA" id="ARBA00023125"/>
    </source>
</evidence>
<dbReference type="Pfam" id="PF02082">
    <property type="entry name" value="Rrf2"/>
    <property type="match status" value="1"/>
</dbReference>
<evidence type="ECO:0000313" key="2">
    <source>
        <dbReference type="EMBL" id="MBT0665444.1"/>
    </source>
</evidence>